<keyword evidence="7" id="KW-1185">Reference proteome</keyword>
<comment type="similarity">
    <text evidence="2">Belongs to the flavin monoamine oxidase family.</text>
</comment>
<evidence type="ECO:0000256" key="4">
    <source>
        <dbReference type="PIRSR" id="PIRSR601613-1"/>
    </source>
</evidence>
<comment type="cofactor">
    <cofactor evidence="1">
        <name>FAD</name>
        <dbReference type="ChEBI" id="CHEBI:57692"/>
    </cofactor>
</comment>
<dbReference type="InterPro" id="IPR050703">
    <property type="entry name" value="Flavin_MAO"/>
</dbReference>
<proteinExistence type="inferred from homology"/>
<evidence type="ECO:0000259" key="5">
    <source>
        <dbReference type="Pfam" id="PF01593"/>
    </source>
</evidence>
<dbReference type="EMBL" id="CP048222">
    <property type="protein sequence ID" value="QHT70400.1"/>
    <property type="molecule type" value="Genomic_DNA"/>
</dbReference>
<protein>
    <submittedName>
        <fullName evidence="6">FAD-dependent oxidoreductase</fullName>
    </submittedName>
</protein>
<dbReference type="GO" id="GO:0016491">
    <property type="term" value="F:oxidoreductase activity"/>
    <property type="evidence" value="ECO:0007669"/>
    <property type="project" value="UniProtKB-KW"/>
</dbReference>
<evidence type="ECO:0000256" key="1">
    <source>
        <dbReference type="ARBA" id="ARBA00001974"/>
    </source>
</evidence>
<dbReference type="AlphaFoldDB" id="A0A6C0GSF5"/>
<sequence length="455" mass="51749">MDRRNFLKATGALTTTAMLSQNNQTYAQPKLRTGEHVLILGAGLSGLSAAYLLHKQNIPFTILEARNRIGGRVFTHTADEAENLHVELGAEWVGASHERIQALCKELNLNLLNHQFETHLTLEGQYFKPKQWNYEQNWTSKYQTLLTNFKQLTSKNSKVLDQIDWWRYLNNQGISEKDIELKELFDSTDFGESIRNVSAYASLSEYAYSSPNNEMDFRIERGNTRLVEAMAEKIGMTHIMLSKKATHVKQEGKQVQVLCEDGSQYNGHRLICTLPVFALSKINWQPGLPADKTDALNQLQYCRIIKSAVVFKERFWQEEAFDMVTDTTAHYFFHSSKNLKSVKGTLTSYAIGEKAHVLSKMNQEQKIREICQGLKPAFGDVLPYAEKVVSYYWGGDAFSKGAYAIYDTHQWFGIRENLAKPFRNISFAGEHLADWQGFMEGAIQTGEDAAKGLLT</sequence>
<evidence type="ECO:0000256" key="3">
    <source>
        <dbReference type="ARBA" id="ARBA00023002"/>
    </source>
</evidence>
<dbReference type="RefSeq" id="WP_162446379.1">
    <property type="nucleotide sequence ID" value="NZ_CP048222.1"/>
</dbReference>
<keyword evidence="3" id="KW-0560">Oxidoreductase</keyword>
<dbReference type="SUPFAM" id="SSF51905">
    <property type="entry name" value="FAD/NAD(P)-binding domain"/>
    <property type="match status" value="1"/>
</dbReference>
<dbReference type="Pfam" id="PF01593">
    <property type="entry name" value="Amino_oxidase"/>
    <property type="match status" value="1"/>
</dbReference>
<dbReference type="KEGG" id="rhoz:GXP67_28965"/>
<dbReference type="Gene3D" id="3.50.50.60">
    <property type="entry name" value="FAD/NAD(P)-binding domain"/>
    <property type="match status" value="1"/>
</dbReference>
<dbReference type="PANTHER" id="PTHR43563:SF1">
    <property type="entry name" value="AMINE OXIDASE [FLAVIN-CONTAINING] B"/>
    <property type="match status" value="1"/>
</dbReference>
<feature type="binding site" evidence="4">
    <location>
        <position position="349"/>
    </location>
    <ligand>
        <name>substrate</name>
    </ligand>
</feature>
<dbReference type="InterPro" id="IPR001613">
    <property type="entry name" value="Flavin_amine_oxidase"/>
</dbReference>
<accession>A0A6C0GSF5</accession>
<name>A0A6C0GSF5_9BACT</name>
<dbReference type="InterPro" id="IPR002937">
    <property type="entry name" value="Amino_oxidase"/>
</dbReference>
<feature type="binding site" evidence="4">
    <location>
        <begin position="64"/>
        <end position="65"/>
    </location>
    <ligand>
        <name>FAD</name>
        <dbReference type="ChEBI" id="CHEBI:57692"/>
    </ligand>
</feature>
<evidence type="ECO:0000313" key="7">
    <source>
        <dbReference type="Proteomes" id="UP000480178"/>
    </source>
</evidence>
<evidence type="ECO:0000256" key="2">
    <source>
        <dbReference type="ARBA" id="ARBA00005995"/>
    </source>
</evidence>
<gene>
    <name evidence="6" type="ORF">GXP67_28965</name>
</gene>
<dbReference type="PANTHER" id="PTHR43563">
    <property type="entry name" value="AMINE OXIDASE"/>
    <property type="match status" value="1"/>
</dbReference>
<dbReference type="Proteomes" id="UP000480178">
    <property type="component" value="Chromosome"/>
</dbReference>
<evidence type="ECO:0000313" key="6">
    <source>
        <dbReference type="EMBL" id="QHT70400.1"/>
    </source>
</evidence>
<dbReference type="SUPFAM" id="SSF54373">
    <property type="entry name" value="FAD-linked reductases, C-terminal domain"/>
    <property type="match status" value="1"/>
</dbReference>
<dbReference type="InterPro" id="IPR036188">
    <property type="entry name" value="FAD/NAD-bd_sf"/>
</dbReference>
<reference evidence="6 7" key="1">
    <citation type="submission" date="2020-01" db="EMBL/GenBank/DDBJ databases">
        <authorList>
            <person name="Kim M.K."/>
        </authorList>
    </citation>
    <scope>NUCLEOTIDE SEQUENCE [LARGE SCALE GENOMIC DNA]</scope>
    <source>
        <strain evidence="6 7">172606-1</strain>
    </source>
</reference>
<organism evidence="6 7">
    <name type="scientific">Rhodocytophaga rosea</name>
    <dbReference type="NCBI Taxonomy" id="2704465"/>
    <lineage>
        <taxon>Bacteria</taxon>
        <taxon>Pseudomonadati</taxon>
        <taxon>Bacteroidota</taxon>
        <taxon>Cytophagia</taxon>
        <taxon>Cytophagales</taxon>
        <taxon>Rhodocytophagaceae</taxon>
        <taxon>Rhodocytophaga</taxon>
    </lineage>
</organism>
<feature type="binding site" evidence="4">
    <location>
        <position position="45"/>
    </location>
    <ligand>
        <name>FAD</name>
        <dbReference type="ChEBI" id="CHEBI:57692"/>
    </ligand>
</feature>
<feature type="binding site" evidence="4">
    <location>
        <position position="430"/>
    </location>
    <ligand>
        <name>FAD</name>
        <dbReference type="ChEBI" id="CHEBI:57692"/>
    </ligand>
</feature>
<dbReference type="PRINTS" id="PR00757">
    <property type="entry name" value="AMINEOXDASEF"/>
</dbReference>
<feature type="domain" description="Amine oxidase" evidence="5">
    <location>
        <begin position="44"/>
        <end position="452"/>
    </location>
</feature>